<dbReference type="Gene3D" id="2.170.270.10">
    <property type="entry name" value="SET domain"/>
    <property type="match status" value="1"/>
</dbReference>
<dbReference type="Proteomes" id="UP000002320">
    <property type="component" value="Unassembled WGS sequence"/>
</dbReference>
<dbReference type="Gene3D" id="6.10.140.2220">
    <property type="match status" value="1"/>
</dbReference>
<dbReference type="GO" id="GO:0008757">
    <property type="term" value="F:S-adenosylmethionine-dependent methyltransferase activity"/>
    <property type="evidence" value="ECO:0007669"/>
    <property type="project" value="UniProtKB-ARBA"/>
</dbReference>
<name>B0XG67_CULQU</name>
<dbReference type="InterPro" id="IPR001214">
    <property type="entry name" value="SET_dom"/>
</dbReference>
<dbReference type="Pfam" id="PF00856">
    <property type="entry name" value="SET"/>
    <property type="match status" value="1"/>
</dbReference>
<evidence type="ECO:0000313" key="3">
    <source>
        <dbReference type="EnsemblMetazoa" id="CPIJ018500-PA"/>
    </source>
</evidence>
<dbReference type="PROSITE" id="PS50280">
    <property type="entry name" value="SET"/>
    <property type="match status" value="1"/>
</dbReference>
<dbReference type="InParanoid" id="B0XG67"/>
<evidence type="ECO:0000313" key="4">
    <source>
        <dbReference type="Proteomes" id="UP000002320"/>
    </source>
</evidence>
<gene>
    <name evidence="3" type="primary">6052350</name>
    <name evidence="2" type="ORF">CpipJ_CPIJ018500</name>
</gene>
<dbReference type="FunCoup" id="B0XG67">
    <property type="interactions" value="58"/>
</dbReference>
<reference evidence="2" key="1">
    <citation type="submission" date="2007-03" db="EMBL/GenBank/DDBJ databases">
        <title>Annotation of Culex pipiens quinquefasciatus.</title>
        <authorList>
            <consortium name="The Broad Institute Genome Sequencing Platform"/>
            <person name="Atkinson P.W."/>
            <person name="Hemingway J."/>
            <person name="Christensen B.M."/>
            <person name="Higgs S."/>
            <person name="Kodira C."/>
            <person name="Hannick L."/>
            <person name="Megy K."/>
            <person name="O'Leary S."/>
            <person name="Pearson M."/>
            <person name="Haas B.J."/>
            <person name="Mauceli E."/>
            <person name="Wortman J.R."/>
            <person name="Lee N.H."/>
            <person name="Guigo R."/>
            <person name="Stanke M."/>
            <person name="Alvarado L."/>
            <person name="Amedeo P."/>
            <person name="Antoine C.H."/>
            <person name="Arensburger P."/>
            <person name="Bidwell S.L."/>
            <person name="Crawford M."/>
            <person name="Camaro F."/>
            <person name="Devon K."/>
            <person name="Engels R."/>
            <person name="Hammond M."/>
            <person name="Howarth C."/>
            <person name="Koehrsen M."/>
            <person name="Lawson D."/>
            <person name="Montgomery P."/>
            <person name="Nene V."/>
            <person name="Nusbaum C."/>
            <person name="Puiu D."/>
            <person name="Romero-Severson J."/>
            <person name="Severson D.W."/>
            <person name="Shumway M."/>
            <person name="Sisk P."/>
            <person name="Stolte C."/>
            <person name="Zeng Q."/>
            <person name="Eisenstadt E."/>
            <person name="Fraser-Liggett C."/>
            <person name="Strausberg R."/>
            <person name="Galagan J."/>
            <person name="Birren B."/>
            <person name="Collins F.H."/>
        </authorList>
    </citation>
    <scope>NUCLEOTIDE SEQUENCE [LARGE SCALE GENOMIC DNA]</scope>
    <source>
        <strain evidence="2">JHB</strain>
    </source>
</reference>
<dbReference type="HOGENOM" id="CLU_024539_2_0_1"/>
<accession>B0XG67</accession>
<sequence>MATVTEEAVQPDASLASPERVAAFKADLVAFLGEKLYSPEQPWDIAVFEGYGRGLVATRDIAVNELIFLDRPILVGPRVNNYDVIFCASCCRIQKRLTLCSGGCRLPICADCDRSAAPETPHTAECTVITSWQPKDQKRYCKTILYALTSIRAMLLNDLESRIVFNMEGHAPRKDMITEIDRLLKDQIFANLPEGSANLTFLRRIVNVLNTNAFETFRIVQDEENNDHEIILRGLYILGALMNHHCLANVRYVFDENQVMWCHASRPIRKGEQIFNNYSKVLWGTQHRIIHLWFSKHFLCECERCRDVTELGTYLGALKCVRERCPNGRLVSLNPLKIASAWQCDKCGLQMGNLKVTKIQEIAGRMVLNNAIKRDEAGILEYLNDHVSRFLLPCNQFTVELKLQAIRKIQGEACLEHLVEKERFCREILTILEQLKYGECFVKGVLAYELFKVRMTIAQRRDEQGCFPDEPALDNLRTAWTILQHSGNRPRDLDQLAQCYGCNV</sequence>
<dbReference type="STRING" id="7176.B0XG67"/>
<dbReference type="EnsemblMetazoa" id="CPIJ018500-RA">
    <property type="protein sequence ID" value="CPIJ018500-PA"/>
    <property type="gene ID" value="CPIJ018500"/>
</dbReference>
<dbReference type="VEuPathDB" id="VectorBase:CQUJHB004464"/>
<dbReference type="OrthoDB" id="5945798at2759"/>
<dbReference type="GO" id="GO:0008276">
    <property type="term" value="F:protein methyltransferase activity"/>
    <property type="evidence" value="ECO:0007669"/>
    <property type="project" value="UniProtKB-ARBA"/>
</dbReference>
<protein>
    <recommendedName>
        <fullName evidence="1">SET domain-containing protein</fullName>
    </recommendedName>
</protein>
<keyword evidence="4" id="KW-1185">Reference proteome</keyword>
<dbReference type="GO" id="GO:0008170">
    <property type="term" value="F:N-methyltransferase activity"/>
    <property type="evidence" value="ECO:0007669"/>
    <property type="project" value="UniProtKB-ARBA"/>
</dbReference>
<dbReference type="PANTHER" id="PTHR46455:SF3">
    <property type="entry name" value="SET AND MYND DOMAIN CONTAINING, ARTHROPOD-SPECIFIC, MEMBER 9, ISOFORM A-RELATED"/>
    <property type="match status" value="1"/>
</dbReference>
<dbReference type="eggNOG" id="KOG2084">
    <property type="taxonomic scope" value="Eukaryota"/>
</dbReference>
<dbReference type="PANTHER" id="PTHR46455">
    <property type="entry name" value="SET AND MYND DOMAIN CONTAINING, ARTHROPOD-SPECIFIC, MEMBER 4, ISOFORM A"/>
    <property type="match status" value="1"/>
</dbReference>
<proteinExistence type="predicted"/>
<dbReference type="InterPro" id="IPR053010">
    <property type="entry name" value="SET_SmydA-8"/>
</dbReference>
<reference evidence="3" key="2">
    <citation type="submission" date="2021-02" db="UniProtKB">
        <authorList>
            <consortium name="EnsemblMetazoa"/>
        </authorList>
    </citation>
    <scope>IDENTIFICATION</scope>
    <source>
        <strain evidence="3">JHB</strain>
    </source>
</reference>
<dbReference type="Gene3D" id="1.10.220.160">
    <property type="match status" value="1"/>
</dbReference>
<dbReference type="VEuPathDB" id="VectorBase:CPIJ018500"/>
<dbReference type="InterPro" id="IPR046341">
    <property type="entry name" value="SET_dom_sf"/>
</dbReference>
<evidence type="ECO:0000313" key="2">
    <source>
        <dbReference type="EMBL" id="EDS27285.1"/>
    </source>
</evidence>
<dbReference type="SUPFAM" id="SSF82199">
    <property type="entry name" value="SET domain"/>
    <property type="match status" value="1"/>
</dbReference>
<dbReference type="AlphaFoldDB" id="B0XG67"/>
<dbReference type="OMA" id="ECAHFQR"/>
<dbReference type="KEGG" id="cqu:CpipJ_CPIJ018500"/>
<dbReference type="EMBL" id="DS232996">
    <property type="protein sequence ID" value="EDS27285.1"/>
    <property type="molecule type" value="Genomic_DNA"/>
</dbReference>
<evidence type="ECO:0000259" key="1">
    <source>
        <dbReference type="PROSITE" id="PS50280"/>
    </source>
</evidence>
<organism>
    <name type="scientific">Culex quinquefasciatus</name>
    <name type="common">Southern house mosquito</name>
    <name type="synonym">Culex pungens</name>
    <dbReference type="NCBI Taxonomy" id="7176"/>
    <lineage>
        <taxon>Eukaryota</taxon>
        <taxon>Metazoa</taxon>
        <taxon>Ecdysozoa</taxon>
        <taxon>Arthropoda</taxon>
        <taxon>Hexapoda</taxon>
        <taxon>Insecta</taxon>
        <taxon>Pterygota</taxon>
        <taxon>Neoptera</taxon>
        <taxon>Endopterygota</taxon>
        <taxon>Diptera</taxon>
        <taxon>Nematocera</taxon>
        <taxon>Culicoidea</taxon>
        <taxon>Culicidae</taxon>
        <taxon>Culicinae</taxon>
        <taxon>Culicini</taxon>
        <taxon>Culex</taxon>
        <taxon>Culex</taxon>
    </lineage>
</organism>
<dbReference type="CDD" id="cd20071">
    <property type="entry name" value="SET_SMYD"/>
    <property type="match status" value="1"/>
</dbReference>
<feature type="domain" description="SET" evidence="1">
    <location>
        <begin position="41"/>
        <end position="279"/>
    </location>
</feature>